<dbReference type="Pfam" id="PF03992">
    <property type="entry name" value="ABM"/>
    <property type="match status" value="1"/>
</dbReference>
<dbReference type="RefSeq" id="XP_016258543.1">
    <property type="nucleotide sequence ID" value="XM_016410736.1"/>
</dbReference>
<proteinExistence type="predicted"/>
<feature type="domain" description="ABM" evidence="1">
    <location>
        <begin position="12"/>
        <end position="62"/>
    </location>
</feature>
<dbReference type="EMBL" id="KN847341">
    <property type="protein sequence ID" value="KIW38327.1"/>
    <property type="molecule type" value="Genomic_DNA"/>
</dbReference>
<dbReference type="GeneID" id="27361375"/>
<sequence length="119" mass="14410">MTNKKQLTLFVDFHVHLDRIEEWKAAHRPVWEACGNEPECLLFDIFQDPEDPSHFRLVEIWDADREWFETKQLTKPYYATLWEKSRPTWQKEVVINYFERLGEGCRFRKGFLEGGELMD</sequence>
<protein>
    <recommendedName>
        <fullName evidence="1">ABM domain-containing protein</fullName>
    </recommendedName>
</protein>
<dbReference type="SUPFAM" id="SSF54909">
    <property type="entry name" value="Dimeric alpha+beta barrel"/>
    <property type="match status" value="1"/>
</dbReference>
<organism evidence="2 3">
    <name type="scientific">Exophiala oligosperma</name>
    <dbReference type="NCBI Taxonomy" id="215243"/>
    <lineage>
        <taxon>Eukaryota</taxon>
        <taxon>Fungi</taxon>
        <taxon>Dikarya</taxon>
        <taxon>Ascomycota</taxon>
        <taxon>Pezizomycotina</taxon>
        <taxon>Eurotiomycetes</taxon>
        <taxon>Chaetothyriomycetidae</taxon>
        <taxon>Chaetothyriales</taxon>
        <taxon>Herpotrichiellaceae</taxon>
        <taxon>Exophiala</taxon>
    </lineage>
</organism>
<dbReference type="Proteomes" id="UP000053342">
    <property type="component" value="Unassembled WGS sequence"/>
</dbReference>
<keyword evidence="3" id="KW-1185">Reference proteome</keyword>
<evidence type="ECO:0000313" key="3">
    <source>
        <dbReference type="Proteomes" id="UP000053342"/>
    </source>
</evidence>
<gene>
    <name evidence="2" type="ORF">PV06_09301</name>
</gene>
<dbReference type="HOGENOM" id="CLU_147503_1_0_1"/>
<dbReference type="InterPro" id="IPR011008">
    <property type="entry name" value="Dimeric_a/b-barrel"/>
</dbReference>
<dbReference type="InterPro" id="IPR007138">
    <property type="entry name" value="ABM_dom"/>
</dbReference>
<name>A0A0D2BLM2_9EURO</name>
<evidence type="ECO:0000259" key="1">
    <source>
        <dbReference type="Pfam" id="PF03992"/>
    </source>
</evidence>
<evidence type="ECO:0000313" key="2">
    <source>
        <dbReference type="EMBL" id="KIW38327.1"/>
    </source>
</evidence>
<reference evidence="2 3" key="1">
    <citation type="submission" date="2015-01" db="EMBL/GenBank/DDBJ databases">
        <title>The Genome Sequence of Exophiala oligosperma CBS72588.</title>
        <authorList>
            <consortium name="The Broad Institute Genomics Platform"/>
            <person name="Cuomo C."/>
            <person name="de Hoog S."/>
            <person name="Gorbushina A."/>
            <person name="Stielow B."/>
            <person name="Teixiera M."/>
            <person name="Abouelleil A."/>
            <person name="Chapman S.B."/>
            <person name="Priest M."/>
            <person name="Young S.K."/>
            <person name="Wortman J."/>
            <person name="Nusbaum C."/>
            <person name="Birren B."/>
        </authorList>
    </citation>
    <scope>NUCLEOTIDE SEQUENCE [LARGE SCALE GENOMIC DNA]</scope>
    <source>
        <strain evidence="2 3">CBS 72588</strain>
    </source>
</reference>
<dbReference type="VEuPathDB" id="FungiDB:PV06_09301"/>
<accession>A0A0D2BLM2</accession>
<dbReference type="Gene3D" id="3.30.70.100">
    <property type="match status" value="1"/>
</dbReference>
<dbReference type="AlphaFoldDB" id="A0A0D2BLM2"/>